<dbReference type="InterPro" id="IPR036259">
    <property type="entry name" value="MFS_trans_sf"/>
</dbReference>
<feature type="transmembrane region" description="Helical" evidence="7">
    <location>
        <begin position="52"/>
        <end position="72"/>
    </location>
</feature>
<evidence type="ECO:0000313" key="9">
    <source>
        <dbReference type="EMBL" id="OIN98072.1"/>
    </source>
</evidence>
<keyword evidence="4 7" id="KW-0812">Transmembrane</keyword>
<dbReference type="EMBL" id="MNUO01000025">
    <property type="protein sequence ID" value="OIN98072.1"/>
    <property type="molecule type" value="Genomic_DNA"/>
</dbReference>
<dbReference type="STRING" id="1817893.AUJ66_01655"/>
<evidence type="ECO:0000313" key="10">
    <source>
        <dbReference type="Proteomes" id="UP000182278"/>
    </source>
</evidence>
<dbReference type="PANTHER" id="PTHR23517">
    <property type="entry name" value="RESISTANCE PROTEIN MDTM, PUTATIVE-RELATED-RELATED"/>
    <property type="match status" value="1"/>
</dbReference>
<dbReference type="SUPFAM" id="SSF103473">
    <property type="entry name" value="MFS general substrate transporter"/>
    <property type="match status" value="1"/>
</dbReference>
<comment type="caution">
    <text evidence="9">The sequence shown here is derived from an EMBL/GenBank/DDBJ whole genome shotgun (WGS) entry which is preliminary data.</text>
</comment>
<feature type="transmembrane region" description="Helical" evidence="7">
    <location>
        <begin position="218"/>
        <end position="237"/>
    </location>
</feature>
<keyword evidence="5 7" id="KW-1133">Transmembrane helix</keyword>
<keyword evidence="6 7" id="KW-0472">Membrane</keyword>
<evidence type="ECO:0000256" key="6">
    <source>
        <dbReference type="ARBA" id="ARBA00023136"/>
    </source>
</evidence>
<dbReference type="PANTHER" id="PTHR23517:SF3">
    <property type="entry name" value="INTEGRAL MEMBRANE TRANSPORT PROTEIN"/>
    <property type="match status" value="1"/>
</dbReference>
<feature type="transmembrane region" description="Helical" evidence="7">
    <location>
        <begin position="338"/>
        <end position="360"/>
    </location>
</feature>
<keyword evidence="2" id="KW-0813">Transport</keyword>
<sequence>MQKGYFMNDSRKKIGLSDLWIISAAFFFIFMGTGAFQQYLIPVLSEKLGRSALACSWILATLYLSFLFWRILCGYTLKWLGDYWSLVLSSTTYTFFAVCALFSNSYSFLIIAAIIWGWGAASMWISASTQILDSSAKTKYGTSSGIFYTSSLLGQAIGVFLLGWLAGRYGNNGMLIRVIFITLAGNCILLGVPNRHIQRESSTVFKVFGVLKSHKSKILAFIQFTASFGFGIVMSSFGDLIKGLYGVALIGIITQGFYMTRLVSSSFSGWLSDRFGRYNILIFGFLLSALGVALAIFVRTPWMLFISAATFGLQTGIVLVVVMAVIGDSAASQRRHLVFGAIYMWRDLGVAISILSGMYLNAYTKNYSAGFGVFAILFLICAVLVFNMRKYQDEEL</sequence>
<feature type="domain" description="Major facilitator superfamily (MFS) profile" evidence="8">
    <location>
        <begin position="18"/>
        <end position="393"/>
    </location>
</feature>
<evidence type="ECO:0000259" key="8">
    <source>
        <dbReference type="PROSITE" id="PS50850"/>
    </source>
</evidence>
<feature type="transmembrane region" description="Helical" evidence="7">
    <location>
        <begin position="146"/>
        <end position="167"/>
    </location>
</feature>
<feature type="transmembrane region" description="Helical" evidence="7">
    <location>
        <begin position="304"/>
        <end position="326"/>
    </location>
</feature>
<feature type="transmembrane region" description="Helical" evidence="7">
    <location>
        <begin position="92"/>
        <end position="125"/>
    </location>
</feature>
<evidence type="ECO:0000256" key="4">
    <source>
        <dbReference type="ARBA" id="ARBA00022692"/>
    </source>
</evidence>
<protein>
    <recommendedName>
        <fullName evidence="8">Major facilitator superfamily (MFS) profile domain-containing protein</fullName>
    </recommendedName>
</protein>
<feature type="transmembrane region" description="Helical" evidence="7">
    <location>
        <begin position="173"/>
        <end position="192"/>
    </location>
</feature>
<comment type="subcellular location">
    <subcellularLocation>
        <location evidence="1">Cell membrane</location>
        <topology evidence="1">Multi-pass membrane protein</topology>
    </subcellularLocation>
</comment>
<keyword evidence="3" id="KW-1003">Cell membrane</keyword>
<name>A0A1J4SFK2_9BACT</name>
<reference evidence="9 10" key="1">
    <citation type="journal article" date="2016" name="Environ. Microbiol.">
        <title>Genomic resolution of a cold subsurface aquifer community provides metabolic insights for novel microbes adapted to high CO concentrations.</title>
        <authorList>
            <person name="Probst A.J."/>
            <person name="Castelle C.J."/>
            <person name="Singh A."/>
            <person name="Brown C.T."/>
            <person name="Anantharaman K."/>
            <person name="Sharon I."/>
            <person name="Hug L.A."/>
            <person name="Burstein D."/>
            <person name="Emerson J.B."/>
            <person name="Thomas B.C."/>
            <person name="Banfield J.F."/>
        </authorList>
    </citation>
    <scope>NUCLEOTIDE SEQUENCE [LARGE SCALE GENOMIC DNA]</scope>
    <source>
        <strain evidence="9">CG1_02_38_46</strain>
    </source>
</reference>
<feature type="transmembrane region" description="Helical" evidence="7">
    <location>
        <begin position="20"/>
        <end position="40"/>
    </location>
</feature>
<evidence type="ECO:0000256" key="2">
    <source>
        <dbReference type="ARBA" id="ARBA00022448"/>
    </source>
</evidence>
<evidence type="ECO:0000256" key="3">
    <source>
        <dbReference type="ARBA" id="ARBA00022475"/>
    </source>
</evidence>
<proteinExistence type="predicted"/>
<dbReference type="Proteomes" id="UP000182278">
    <property type="component" value="Unassembled WGS sequence"/>
</dbReference>
<dbReference type="InterPro" id="IPR011701">
    <property type="entry name" value="MFS"/>
</dbReference>
<dbReference type="Gene3D" id="1.20.1250.20">
    <property type="entry name" value="MFS general substrate transporter like domains"/>
    <property type="match status" value="2"/>
</dbReference>
<dbReference type="InterPro" id="IPR050171">
    <property type="entry name" value="MFS_Transporters"/>
</dbReference>
<dbReference type="AlphaFoldDB" id="A0A1J4SFK2"/>
<accession>A0A1J4SFK2</accession>
<dbReference type="GO" id="GO:0005886">
    <property type="term" value="C:plasma membrane"/>
    <property type="evidence" value="ECO:0007669"/>
    <property type="project" value="UniProtKB-SubCell"/>
</dbReference>
<dbReference type="InterPro" id="IPR020846">
    <property type="entry name" value="MFS_dom"/>
</dbReference>
<gene>
    <name evidence="9" type="ORF">AUJ66_01655</name>
</gene>
<dbReference type="PROSITE" id="PS50850">
    <property type="entry name" value="MFS"/>
    <property type="match status" value="1"/>
</dbReference>
<evidence type="ECO:0000256" key="1">
    <source>
        <dbReference type="ARBA" id="ARBA00004651"/>
    </source>
</evidence>
<feature type="transmembrane region" description="Helical" evidence="7">
    <location>
        <begin position="366"/>
        <end position="386"/>
    </location>
</feature>
<organism evidence="9 10">
    <name type="scientific">Candidatus Desantisbacteria bacterium CG1_02_38_46</name>
    <dbReference type="NCBI Taxonomy" id="1817893"/>
    <lineage>
        <taxon>Bacteria</taxon>
        <taxon>Candidatus Desantisiibacteriota</taxon>
    </lineage>
</organism>
<dbReference type="GO" id="GO:0022857">
    <property type="term" value="F:transmembrane transporter activity"/>
    <property type="evidence" value="ECO:0007669"/>
    <property type="project" value="InterPro"/>
</dbReference>
<feature type="transmembrane region" description="Helical" evidence="7">
    <location>
        <begin position="275"/>
        <end position="298"/>
    </location>
</feature>
<evidence type="ECO:0000256" key="5">
    <source>
        <dbReference type="ARBA" id="ARBA00022989"/>
    </source>
</evidence>
<evidence type="ECO:0000256" key="7">
    <source>
        <dbReference type="SAM" id="Phobius"/>
    </source>
</evidence>
<dbReference type="Pfam" id="PF07690">
    <property type="entry name" value="MFS_1"/>
    <property type="match status" value="2"/>
</dbReference>
<feature type="transmembrane region" description="Helical" evidence="7">
    <location>
        <begin position="243"/>
        <end position="263"/>
    </location>
</feature>